<evidence type="ECO:0000256" key="1">
    <source>
        <dbReference type="SAM" id="MobiDB-lite"/>
    </source>
</evidence>
<dbReference type="RefSeq" id="WP_183366148.1">
    <property type="nucleotide sequence ID" value="NZ_JACIEZ010000003.1"/>
</dbReference>
<feature type="region of interest" description="Disordered" evidence="1">
    <location>
        <begin position="46"/>
        <end position="71"/>
    </location>
</feature>
<dbReference type="Proteomes" id="UP000528286">
    <property type="component" value="Unassembled WGS sequence"/>
</dbReference>
<evidence type="ECO:0000313" key="3">
    <source>
        <dbReference type="Proteomes" id="UP000528286"/>
    </source>
</evidence>
<keyword evidence="3" id="KW-1185">Reference proteome</keyword>
<dbReference type="AlphaFoldDB" id="A0A7W6J4V4"/>
<gene>
    <name evidence="2" type="ORF">GGR23_002033</name>
</gene>
<dbReference type="InterPro" id="IPR021327">
    <property type="entry name" value="DUF2934"/>
</dbReference>
<protein>
    <recommendedName>
        <fullName evidence="4">DUF2934 domain-containing protein</fullName>
    </recommendedName>
</protein>
<comment type="caution">
    <text evidence="2">The sequence shown here is derived from an EMBL/GenBank/DDBJ whole genome shotgun (WGS) entry which is preliminary data.</text>
</comment>
<accession>A0A7W6J4V4</accession>
<dbReference type="Pfam" id="PF11154">
    <property type="entry name" value="DUF2934"/>
    <property type="match status" value="1"/>
</dbReference>
<name>A0A7W6J4V4_9HYPH</name>
<sequence>MDNSNTRYSDTDREERIRERAYSLWIEQGQPEGRDLEHWMEAERNVGGEEAPQPREMDENLSVLGKEGRNE</sequence>
<evidence type="ECO:0008006" key="4">
    <source>
        <dbReference type="Google" id="ProtNLM"/>
    </source>
</evidence>
<feature type="compositionally biased region" description="Basic and acidic residues" evidence="1">
    <location>
        <begin position="46"/>
        <end position="58"/>
    </location>
</feature>
<proteinExistence type="predicted"/>
<dbReference type="EMBL" id="JACIEZ010000003">
    <property type="protein sequence ID" value="MBB4064846.1"/>
    <property type="molecule type" value="Genomic_DNA"/>
</dbReference>
<evidence type="ECO:0000313" key="2">
    <source>
        <dbReference type="EMBL" id="MBB4064846.1"/>
    </source>
</evidence>
<organism evidence="2 3">
    <name type="scientific">Gellertiella hungarica</name>
    <dbReference type="NCBI Taxonomy" id="1572859"/>
    <lineage>
        <taxon>Bacteria</taxon>
        <taxon>Pseudomonadati</taxon>
        <taxon>Pseudomonadota</taxon>
        <taxon>Alphaproteobacteria</taxon>
        <taxon>Hyphomicrobiales</taxon>
        <taxon>Rhizobiaceae</taxon>
        <taxon>Gellertiella</taxon>
    </lineage>
</organism>
<reference evidence="2 3" key="1">
    <citation type="submission" date="2020-08" db="EMBL/GenBank/DDBJ databases">
        <title>Genomic Encyclopedia of Type Strains, Phase IV (KMG-IV): sequencing the most valuable type-strain genomes for metagenomic binning, comparative biology and taxonomic classification.</title>
        <authorList>
            <person name="Goeker M."/>
        </authorList>
    </citation>
    <scope>NUCLEOTIDE SEQUENCE [LARGE SCALE GENOMIC DNA]</scope>
    <source>
        <strain evidence="2 3">DSM 29853</strain>
    </source>
</reference>